<name>A0ABU0AS64_9FIRM</name>
<dbReference type="RefSeq" id="WP_307494823.1">
    <property type="nucleotide sequence ID" value="NZ_JAUSTN010000001.1"/>
</dbReference>
<feature type="domain" description="RND related barrel-sandwich hybrid" evidence="2">
    <location>
        <begin position="62"/>
        <end position="258"/>
    </location>
</feature>
<evidence type="ECO:0008006" key="5">
    <source>
        <dbReference type="Google" id="ProtNLM"/>
    </source>
</evidence>
<feature type="domain" description="RND related beta-barrel" evidence="1">
    <location>
        <begin position="269"/>
        <end position="330"/>
    </location>
</feature>
<dbReference type="Pfam" id="PF26011">
    <property type="entry name" value="Beta-barrel_RND_rel"/>
    <property type="match status" value="1"/>
</dbReference>
<dbReference type="Proteomes" id="UP001236559">
    <property type="component" value="Unassembled WGS sequence"/>
</dbReference>
<protein>
    <recommendedName>
        <fullName evidence="5">Membrane fusion protein</fullName>
    </recommendedName>
</protein>
<dbReference type="EMBL" id="JAUSTN010000001">
    <property type="protein sequence ID" value="MDQ0274106.1"/>
    <property type="molecule type" value="Genomic_DNA"/>
</dbReference>
<gene>
    <name evidence="3" type="ORF">J2S72_000102</name>
</gene>
<dbReference type="InterPro" id="IPR058709">
    <property type="entry name" value="BSH_RND-rel"/>
</dbReference>
<keyword evidence="4" id="KW-1185">Reference proteome</keyword>
<dbReference type="Pfam" id="PF26018">
    <property type="entry name" value="BSH_RND_rel"/>
    <property type="match status" value="1"/>
</dbReference>
<reference evidence="3 4" key="1">
    <citation type="submission" date="2023-07" db="EMBL/GenBank/DDBJ databases">
        <title>Genomic Encyclopedia of Type Strains, Phase IV (KMG-IV): sequencing the most valuable type-strain genomes for metagenomic binning, comparative biology and taxonomic classification.</title>
        <authorList>
            <person name="Goeker M."/>
        </authorList>
    </citation>
    <scope>NUCLEOTIDE SEQUENCE [LARGE SCALE GENOMIC DNA]</scope>
    <source>
        <strain evidence="3 4">DSM 22616</strain>
    </source>
</reference>
<evidence type="ECO:0000259" key="1">
    <source>
        <dbReference type="Pfam" id="PF26011"/>
    </source>
</evidence>
<evidence type="ECO:0000259" key="2">
    <source>
        <dbReference type="Pfam" id="PF26018"/>
    </source>
</evidence>
<sequence length="419" mass="47968">MKKRKKRNLSSKIILFISVFLVLFFVYRSLRGRAYTKHTTVFPIMTVYKQDIEAKAYIIFDEEVFKASGNGIAVYNASEGQKIPAGYEVVSINLMDDVSQLKDELIKLNAAIQDRKSDSPQDTSKNLSNEDINAIGRIQDNIKNRHYSGAILEINNLDLNNKHHVNISELSKYRNIPLEDLENQKQTLLEQISKSNIQYTSKESALVSYQIDGLEEKYKYNDDTSKFTYDYLMKNVRTKSFETKNQVKKDEILFKLINNFRYKICLAVSSNKGLESIKIGDTINVDLDGTIISGFVEDINTEKTKGSVYIIDSTEYLEKIYDKRIHDAKIDVNKEKSYKIPSKSIVTRGKLKGVYVEEIHGLVRFLPVEILSVLGEDTFVSRGNRESKIEVDDKLEKTININDAIVVYPGSVDDFQILN</sequence>
<evidence type="ECO:0000313" key="4">
    <source>
        <dbReference type="Proteomes" id="UP001236559"/>
    </source>
</evidence>
<evidence type="ECO:0000313" key="3">
    <source>
        <dbReference type="EMBL" id="MDQ0274106.1"/>
    </source>
</evidence>
<organism evidence="3 4">
    <name type="scientific">Peptoniphilus koenoeneniae</name>
    <dbReference type="NCBI Taxonomy" id="507751"/>
    <lineage>
        <taxon>Bacteria</taxon>
        <taxon>Bacillati</taxon>
        <taxon>Bacillota</taxon>
        <taxon>Tissierellia</taxon>
        <taxon>Tissierellales</taxon>
        <taxon>Peptoniphilaceae</taxon>
        <taxon>Peptoniphilus</taxon>
    </lineage>
</organism>
<accession>A0ABU0AS64</accession>
<comment type="caution">
    <text evidence="3">The sequence shown here is derived from an EMBL/GenBank/DDBJ whole genome shotgun (WGS) entry which is preliminary data.</text>
</comment>
<dbReference type="InterPro" id="IPR058729">
    <property type="entry name" value="Beta-barrel_RND-rel"/>
</dbReference>
<proteinExistence type="predicted"/>